<dbReference type="EMBL" id="JBCGBO010000003">
    <property type="protein sequence ID" value="KAK9216485.1"/>
    <property type="molecule type" value="Genomic_DNA"/>
</dbReference>
<evidence type="ECO:0000313" key="1">
    <source>
        <dbReference type="EMBL" id="KAK9216485.1"/>
    </source>
</evidence>
<evidence type="ECO:0000313" key="2">
    <source>
        <dbReference type="Proteomes" id="UP001428341"/>
    </source>
</evidence>
<organism evidence="1 2">
    <name type="scientific">Citrus x changshan-huyou</name>
    <dbReference type="NCBI Taxonomy" id="2935761"/>
    <lineage>
        <taxon>Eukaryota</taxon>
        <taxon>Viridiplantae</taxon>
        <taxon>Streptophyta</taxon>
        <taxon>Embryophyta</taxon>
        <taxon>Tracheophyta</taxon>
        <taxon>Spermatophyta</taxon>
        <taxon>Magnoliopsida</taxon>
        <taxon>eudicotyledons</taxon>
        <taxon>Gunneridae</taxon>
        <taxon>Pentapetalae</taxon>
        <taxon>rosids</taxon>
        <taxon>malvids</taxon>
        <taxon>Sapindales</taxon>
        <taxon>Rutaceae</taxon>
        <taxon>Aurantioideae</taxon>
        <taxon>Citrus</taxon>
    </lineage>
</organism>
<accession>A0AAP0MT67</accession>
<dbReference type="Proteomes" id="UP001428341">
    <property type="component" value="Unassembled WGS sequence"/>
</dbReference>
<gene>
    <name evidence="1" type="ORF">WN944_008494</name>
</gene>
<name>A0AAP0MT67_9ROSI</name>
<keyword evidence="2" id="KW-1185">Reference proteome</keyword>
<sequence length="66" mass="7147">MFSVMLIPMSGQVSCGGSISRAVNICGAAGDFYITWTLNMSNILLNLITFTDIIFISKNIRSLTGK</sequence>
<dbReference type="AlphaFoldDB" id="A0AAP0MT67"/>
<proteinExistence type="predicted"/>
<protein>
    <submittedName>
        <fullName evidence="1">Uncharacterized protein</fullName>
    </submittedName>
</protein>
<comment type="caution">
    <text evidence="1">The sequence shown here is derived from an EMBL/GenBank/DDBJ whole genome shotgun (WGS) entry which is preliminary data.</text>
</comment>
<reference evidence="1 2" key="1">
    <citation type="submission" date="2024-05" db="EMBL/GenBank/DDBJ databases">
        <title>Haplotype-resolved chromosome-level genome assembly of Huyou (Citrus changshanensis).</title>
        <authorList>
            <person name="Miao C."/>
            <person name="Chen W."/>
            <person name="Wu Y."/>
            <person name="Wang L."/>
            <person name="Zhao S."/>
            <person name="Grierson D."/>
            <person name="Xu C."/>
            <person name="Chen K."/>
        </authorList>
    </citation>
    <scope>NUCLEOTIDE SEQUENCE [LARGE SCALE GENOMIC DNA]</scope>
    <source>
        <strain evidence="1">01-14</strain>
        <tissue evidence="1">Leaf</tissue>
    </source>
</reference>